<evidence type="ECO:0000313" key="1">
    <source>
        <dbReference type="EMBL" id="EJW96510.1"/>
    </source>
</evidence>
<gene>
    <name evidence="1" type="ORF">EVA_15383</name>
</gene>
<sequence>MFRQRAPQVFMRHVSPSGLYSSCYSWNPADILFPQVALTSICILIIRRIWKMEISAESLPRN</sequence>
<dbReference type="AlphaFoldDB" id="J9C9D4"/>
<comment type="caution">
    <text evidence="1">The sequence shown here is derived from an EMBL/GenBank/DDBJ whole genome shotgun (WGS) entry which is preliminary data.</text>
</comment>
<name>J9C9D4_9ZZZZ</name>
<reference evidence="1" key="1">
    <citation type="journal article" date="2012" name="PLoS ONE">
        <title>Gene sets for utilization of primary and secondary nutrition supplies in the distal gut of endangered iberian lynx.</title>
        <authorList>
            <person name="Alcaide M."/>
            <person name="Messina E."/>
            <person name="Richter M."/>
            <person name="Bargiela R."/>
            <person name="Peplies J."/>
            <person name="Huws S.A."/>
            <person name="Newbold C.J."/>
            <person name="Golyshin P.N."/>
            <person name="Simon M.A."/>
            <person name="Lopez G."/>
            <person name="Yakimov M.M."/>
            <person name="Ferrer M."/>
        </authorList>
    </citation>
    <scope>NUCLEOTIDE SEQUENCE</scope>
</reference>
<organism evidence="1">
    <name type="scientific">gut metagenome</name>
    <dbReference type="NCBI Taxonomy" id="749906"/>
    <lineage>
        <taxon>unclassified sequences</taxon>
        <taxon>metagenomes</taxon>
        <taxon>organismal metagenomes</taxon>
    </lineage>
</organism>
<proteinExistence type="predicted"/>
<dbReference type="EMBL" id="AMCI01005249">
    <property type="protein sequence ID" value="EJW96510.1"/>
    <property type="molecule type" value="Genomic_DNA"/>
</dbReference>
<accession>J9C9D4</accession>
<protein>
    <submittedName>
        <fullName evidence="1">Uncharacterized protein</fullName>
    </submittedName>
</protein>